<proteinExistence type="predicted"/>
<feature type="non-terminal residue" evidence="4">
    <location>
        <position position="257"/>
    </location>
</feature>
<dbReference type="STRING" id="75743.A0A401QIC2"/>
<feature type="coiled-coil region" evidence="3">
    <location>
        <begin position="166"/>
        <end position="193"/>
    </location>
</feature>
<keyword evidence="1" id="KW-0677">Repeat</keyword>
<evidence type="ECO:0000256" key="2">
    <source>
        <dbReference type="ARBA" id="ARBA00023203"/>
    </source>
</evidence>
<comment type="caution">
    <text evidence="4">The sequence shown here is derived from an EMBL/GenBank/DDBJ whole genome shotgun (WGS) entry which is preliminary data.</text>
</comment>
<sequence>MIVSWWGQIVQLVDSKKETNNSLLRIQNYSLECNEVKSQIVDKRKAVESTQYLGNDLGGVVDLQRKLSTMEGALAVIEPKLIGLQLEAESLAAAHPAQAMEILIQFEEISEEWEQLKRALQGCEDSLSVAGKLQQFIQDLDSFLSWLAQTQAETVSEELPNTLGEAEALLRHHEALREEIRQHDEDYQKILAVNELVALDEAEFPLLSIQQWLQKLQAGWKKLQEMWECRQEVLLQSHIYHLFLRDVRQAEGFLNSQ</sequence>
<dbReference type="EMBL" id="BFAA01120545">
    <property type="protein sequence ID" value="GCB85096.1"/>
    <property type="molecule type" value="Genomic_DNA"/>
</dbReference>
<dbReference type="InterPro" id="IPR018159">
    <property type="entry name" value="Spectrin/alpha-actinin"/>
</dbReference>
<dbReference type="Pfam" id="PF00435">
    <property type="entry name" value="Spectrin"/>
    <property type="match status" value="2"/>
</dbReference>
<dbReference type="OrthoDB" id="5865767at2759"/>
<reference evidence="4 5" key="1">
    <citation type="journal article" date="2018" name="Nat. Ecol. Evol.">
        <title>Shark genomes provide insights into elasmobranch evolution and the origin of vertebrates.</title>
        <authorList>
            <person name="Hara Y"/>
            <person name="Yamaguchi K"/>
            <person name="Onimaru K"/>
            <person name="Kadota M"/>
            <person name="Koyanagi M"/>
            <person name="Keeley SD"/>
            <person name="Tatsumi K"/>
            <person name="Tanaka K"/>
            <person name="Motone F"/>
            <person name="Kageyama Y"/>
            <person name="Nozu R"/>
            <person name="Adachi N"/>
            <person name="Nishimura O"/>
            <person name="Nakagawa R"/>
            <person name="Tanegashima C"/>
            <person name="Kiyatake I"/>
            <person name="Matsumoto R"/>
            <person name="Murakumo K"/>
            <person name="Nishida K"/>
            <person name="Terakita A"/>
            <person name="Kuratani S"/>
            <person name="Sato K"/>
            <person name="Hyodo S Kuraku.S."/>
        </authorList>
    </citation>
    <scope>NUCLEOTIDE SEQUENCE [LARGE SCALE GENOMIC DNA]</scope>
</reference>
<evidence type="ECO:0000256" key="1">
    <source>
        <dbReference type="ARBA" id="ARBA00022737"/>
    </source>
</evidence>
<dbReference type="PANTHER" id="PTHR11915">
    <property type="entry name" value="SPECTRIN/FILAMIN RELATED CYTOSKELETAL PROTEIN"/>
    <property type="match status" value="1"/>
</dbReference>
<name>A0A401QIC2_SCYTO</name>
<organism evidence="4 5">
    <name type="scientific">Scyliorhinus torazame</name>
    <name type="common">Cloudy catshark</name>
    <name type="synonym">Catulus torazame</name>
    <dbReference type="NCBI Taxonomy" id="75743"/>
    <lineage>
        <taxon>Eukaryota</taxon>
        <taxon>Metazoa</taxon>
        <taxon>Chordata</taxon>
        <taxon>Craniata</taxon>
        <taxon>Vertebrata</taxon>
        <taxon>Chondrichthyes</taxon>
        <taxon>Elasmobranchii</taxon>
        <taxon>Galeomorphii</taxon>
        <taxon>Galeoidea</taxon>
        <taxon>Carcharhiniformes</taxon>
        <taxon>Scyliorhinidae</taxon>
        <taxon>Scyliorhinus</taxon>
    </lineage>
</organism>
<protein>
    <submittedName>
        <fullName evidence="4">Uncharacterized protein</fullName>
    </submittedName>
</protein>
<keyword evidence="3" id="KW-0175">Coiled coil</keyword>
<dbReference type="GO" id="GO:0003779">
    <property type="term" value="F:actin binding"/>
    <property type="evidence" value="ECO:0007669"/>
    <property type="project" value="UniProtKB-KW"/>
</dbReference>
<dbReference type="OMA" id="NYSLECN"/>
<dbReference type="CDD" id="cd00176">
    <property type="entry name" value="SPEC"/>
    <property type="match status" value="1"/>
</dbReference>
<dbReference type="SUPFAM" id="SSF46966">
    <property type="entry name" value="Spectrin repeat"/>
    <property type="match status" value="2"/>
</dbReference>
<accession>A0A401QIC2</accession>
<dbReference type="Gene3D" id="1.20.58.60">
    <property type="match status" value="2"/>
</dbReference>
<dbReference type="AlphaFoldDB" id="A0A401QIC2"/>
<keyword evidence="2" id="KW-0009">Actin-binding</keyword>
<evidence type="ECO:0000313" key="5">
    <source>
        <dbReference type="Proteomes" id="UP000288216"/>
    </source>
</evidence>
<gene>
    <name evidence="4" type="ORF">scyTo_0025723</name>
</gene>
<evidence type="ECO:0000256" key="3">
    <source>
        <dbReference type="SAM" id="Coils"/>
    </source>
</evidence>
<keyword evidence="5" id="KW-1185">Reference proteome</keyword>
<dbReference type="Proteomes" id="UP000288216">
    <property type="component" value="Unassembled WGS sequence"/>
</dbReference>
<evidence type="ECO:0000313" key="4">
    <source>
        <dbReference type="EMBL" id="GCB85096.1"/>
    </source>
</evidence>
<dbReference type="SMART" id="SM00150">
    <property type="entry name" value="SPEC"/>
    <property type="match status" value="2"/>
</dbReference>
<dbReference type="InterPro" id="IPR002017">
    <property type="entry name" value="Spectrin_repeat"/>
</dbReference>